<protein>
    <recommendedName>
        <fullName evidence="7">Tetratricopeptide repeat protein</fullName>
    </recommendedName>
</protein>
<keyword evidence="4" id="KW-0732">Signal</keyword>
<sequence length="386" mass="43245">MKPWAILCLCALLSACASLATVPRADTVLNDNLFKPASVRINAADVFALSEEMVHYADNDIARLIRTKGATSALVDALYNKQQLRLEYESAMTRNASEAFASRTGNCLSLVIMTAAFAKKMGVNVEFQSVYVEETWSRKGNINFLSGHVNLALSRSATDSRIGAIGDPPLIIDFLPPDDALGYRRKAIAESTIVGMYMNNRAAESLAYGKVDDAYWWAREAVRQAPTFLGAYNTLGVIYQTHGNLNEADRVFSMILEREPDNVAALANQSKLLRQLGRDDEAKILSARLTRIEPYPPFYFFDRGINAMREGNFQTAKEMFSREVSRAAYYHEFQFWLGIADLRLGDMKEARKHLTIALENGPTIADRDLYSAKLEQMKAYKGFRQN</sequence>
<dbReference type="Gene3D" id="1.25.40.10">
    <property type="entry name" value="Tetratricopeptide repeat domain"/>
    <property type="match status" value="1"/>
</dbReference>
<organism evidence="5 6">
    <name type="scientific">Undibacterium terreum</name>
    <dbReference type="NCBI Taxonomy" id="1224302"/>
    <lineage>
        <taxon>Bacteria</taxon>
        <taxon>Pseudomonadati</taxon>
        <taxon>Pseudomonadota</taxon>
        <taxon>Betaproteobacteria</taxon>
        <taxon>Burkholderiales</taxon>
        <taxon>Oxalobacteraceae</taxon>
        <taxon>Undibacterium</taxon>
    </lineage>
</organism>
<name>A0A916U936_9BURK</name>
<dbReference type="PANTHER" id="PTHR44858">
    <property type="entry name" value="TETRATRICOPEPTIDE REPEAT PROTEIN 6"/>
    <property type="match status" value="1"/>
</dbReference>
<dbReference type="Pfam" id="PF13432">
    <property type="entry name" value="TPR_16"/>
    <property type="match status" value="1"/>
</dbReference>
<dbReference type="PROSITE" id="PS51257">
    <property type="entry name" value="PROKAR_LIPOPROTEIN"/>
    <property type="match status" value="1"/>
</dbReference>
<evidence type="ECO:0000256" key="1">
    <source>
        <dbReference type="ARBA" id="ARBA00022737"/>
    </source>
</evidence>
<feature type="chain" id="PRO_5038092021" description="Tetratricopeptide repeat protein" evidence="4">
    <location>
        <begin position="21"/>
        <end position="386"/>
    </location>
</feature>
<dbReference type="Proteomes" id="UP000637423">
    <property type="component" value="Unassembled WGS sequence"/>
</dbReference>
<keyword evidence="6" id="KW-1185">Reference proteome</keyword>
<dbReference type="InterPro" id="IPR050498">
    <property type="entry name" value="Ycf3"/>
</dbReference>
<evidence type="ECO:0000313" key="6">
    <source>
        <dbReference type="Proteomes" id="UP000637423"/>
    </source>
</evidence>
<evidence type="ECO:0000313" key="5">
    <source>
        <dbReference type="EMBL" id="GGC62562.1"/>
    </source>
</evidence>
<dbReference type="RefSeq" id="WP_188564561.1">
    <property type="nucleotide sequence ID" value="NZ_BMED01000001.1"/>
</dbReference>
<gene>
    <name evidence="5" type="ORF">GCM10011396_06880</name>
</gene>
<evidence type="ECO:0000256" key="4">
    <source>
        <dbReference type="SAM" id="SignalP"/>
    </source>
</evidence>
<keyword evidence="2 3" id="KW-0802">TPR repeat</keyword>
<dbReference type="AlphaFoldDB" id="A0A916U936"/>
<dbReference type="EMBL" id="BMED01000001">
    <property type="protein sequence ID" value="GGC62562.1"/>
    <property type="molecule type" value="Genomic_DNA"/>
</dbReference>
<reference evidence="5" key="1">
    <citation type="journal article" date="2014" name="Int. J. Syst. Evol. Microbiol.">
        <title>Complete genome sequence of Corynebacterium casei LMG S-19264T (=DSM 44701T), isolated from a smear-ripened cheese.</title>
        <authorList>
            <consortium name="US DOE Joint Genome Institute (JGI-PGF)"/>
            <person name="Walter F."/>
            <person name="Albersmeier A."/>
            <person name="Kalinowski J."/>
            <person name="Ruckert C."/>
        </authorList>
    </citation>
    <scope>NUCLEOTIDE SEQUENCE</scope>
    <source>
        <strain evidence="5">CGMCC 1.10998</strain>
    </source>
</reference>
<evidence type="ECO:0008006" key="7">
    <source>
        <dbReference type="Google" id="ProtNLM"/>
    </source>
</evidence>
<proteinExistence type="predicted"/>
<comment type="caution">
    <text evidence="5">The sequence shown here is derived from an EMBL/GenBank/DDBJ whole genome shotgun (WGS) entry which is preliminary data.</text>
</comment>
<feature type="repeat" description="TPR" evidence="3">
    <location>
        <begin position="229"/>
        <end position="262"/>
    </location>
</feature>
<dbReference type="InterPro" id="IPR011990">
    <property type="entry name" value="TPR-like_helical_dom_sf"/>
</dbReference>
<accession>A0A916U936</accession>
<feature type="signal peptide" evidence="4">
    <location>
        <begin position="1"/>
        <end position="20"/>
    </location>
</feature>
<evidence type="ECO:0000256" key="3">
    <source>
        <dbReference type="PROSITE-ProRule" id="PRU00339"/>
    </source>
</evidence>
<dbReference type="PANTHER" id="PTHR44858:SF1">
    <property type="entry name" value="UDP-N-ACETYLGLUCOSAMINE--PEPTIDE N-ACETYLGLUCOSAMINYLTRANSFERASE SPINDLY-RELATED"/>
    <property type="match status" value="1"/>
</dbReference>
<keyword evidence="1" id="KW-0677">Repeat</keyword>
<dbReference type="SUPFAM" id="SSF48452">
    <property type="entry name" value="TPR-like"/>
    <property type="match status" value="1"/>
</dbReference>
<dbReference type="InterPro" id="IPR019734">
    <property type="entry name" value="TPR_rpt"/>
</dbReference>
<dbReference type="PROSITE" id="PS50005">
    <property type="entry name" value="TPR"/>
    <property type="match status" value="1"/>
</dbReference>
<reference evidence="5" key="2">
    <citation type="submission" date="2020-09" db="EMBL/GenBank/DDBJ databases">
        <authorList>
            <person name="Sun Q."/>
            <person name="Zhou Y."/>
        </authorList>
    </citation>
    <scope>NUCLEOTIDE SEQUENCE</scope>
    <source>
        <strain evidence="5">CGMCC 1.10998</strain>
    </source>
</reference>
<evidence type="ECO:0000256" key="2">
    <source>
        <dbReference type="ARBA" id="ARBA00022803"/>
    </source>
</evidence>